<evidence type="ECO:0000313" key="1">
    <source>
        <dbReference type="EMBL" id="OWF52456.1"/>
    </source>
</evidence>
<evidence type="ECO:0000313" key="2">
    <source>
        <dbReference type="Proteomes" id="UP000242188"/>
    </source>
</evidence>
<accession>A0A210QUR9</accession>
<protein>
    <submittedName>
        <fullName evidence="1">Interferon-induced very large GTPase 1</fullName>
    </submittedName>
</protein>
<dbReference type="EMBL" id="NEDP02001786">
    <property type="protein sequence ID" value="OWF52456.1"/>
    <property type="molecule type" value="Genomic_DNA"/>
</dbReference>
<dbReference type="PANTHER" id="PTHR14819:SF25">
    <property type="entry name" value="CHROMOSOME UNDETERMINED SCAFFOLD_52, WHOLE GENOME SHOTGUN SEQUENCE"/>
    <property type="match status" value="1"/>
</dbReference>
<dbReference type="OrthoDB" id="6141954at2759"/>
<comment type="caution">
    <text evidence="1">The sequence shown here is derived from an EMBL/GenBank/DDBJ whole genome shotgun (WGS) entry which is preliminary data.</text>
</comment>
<dbReference type="Proteomes" id="UP000242188">
    <property type="component" value="Unassembled WGS sequence"/>
</dbReference>
<dbReference type="PANTHER" id="PTHR14819">
    <property type="entry name" value="GTP-BINDING"/>
    <property type="match status" value="1"/>
</dbReference>
<dbReference type="InterPro" id="IPR052986">
    <property type="entry name" value="VLIG_GTPase"/>
</dbReference>
<keyword evidence="2" id="KW-1185">Reference proteome</keyword>
<reference evidence="1 2" key="1">
    <citation type="journal article" date="2017" name="Nat. Ecol. Evol.">
        <title>Scallop genome provides insights into evolution of bilaterian karyotype and development.</title>
        <authorList>
            <person name="Wang S."/>
            <person name="Zhang J."/>
            <person name="Jiao W."/>
            <person name="Li J."/>
            <person name="Xun X."/>
            <person name="Sun Y."/>
            <person name="Guo X."/>
            <person name="Huan P."/>
            <person name="Dong B."/>
            <person name="Zhang L."/>
            <person name="Hu X."/>
            <person name="Sun X."/>
            <person name="Wang J."/>
            <person name="Zhao C."/>
            <person name="Wang Y."/>
            <person name="Wang D."/>
            <person name="Huang X."/>
            <person name="Wang R."/>
            <person name="Lv J."/>
            <person name="Li Y."/>
            <person name="Zhang Z."/>
            <person name="Liu B."/>
            <person name="Lu W."/>
            <person name="Hui Y."/>
            <person name="Liang J."/>
            <person name="Zhou Z."/>
            <person name="Hou R."/>
            <person name="Li X."/>
            <person name="Liu Y."/>
            <person name="Li H."/>
            <person name="Ning X."/>
            <person name="Lin Y."/>
            <person name="Zhao L."/>
            <person name="Xing Q."/>
            <person name="Dou J."/>
            <person name="Li Y."/>
            <person name="Mao J."/>
            <person name="Guo H."/>
            <person name="Dou H."/>
            <person name="Li T."/>
            <person name="Mu C."/>
            <person name="Jiang W."/>
            <person name="Fu Q."/>
            <person name="Fu X."/>
            <person name="Miao Y."/>
            <person name="Liu J."/>
            <person name="Yu Q."/>
            <person name="Li R."/>
            <person name="Liao H."/>
            <person name="Li X."/>
            <person name="Kong Y."/>
            <person name="Jiang Z."/>
            <person name="Chourrout D."/>
            <person name="Li R."/>
            <person name="Bao Z."/>
        </authorList>
    </citation>
    <scope>NUCLEOTIDE SEQUENCE [LARGE SCALE GENOMIC DNA]</scope>
    <source>
        <strain evidence="1 2">PY_sf001</strain>
    </source>
</reference>
<name>A0A210QUR9_MIZYE</name>
<sequence length="420" mass="49502">MSFLEPYTIRVSVFVCKFALPILTELDVKYIEKHSLKAQLDLHKTSVFEDFTDLVNKKKTVSMATTRLCDRIRPHICEHIRQDLLQKIRIYTLEKCPSKEYLIVKIMTELAQNNQFAPYMAYIHDPYSYALEWLEQFGNDLCFEEPRDFYYHNAKVKMESLLSEIKVVVRSNEEKGIRHCLSNIDEKLGFIKPFLDHYLKQLGDETDLDTSDFKTTFLEEIDQMYDKLKKEFRAVNKATIRWPLETPYKSVLDHIWGCNSDCPFCLEPCILGRDHEKMVAHRCIQHRPTGLKKWFWEDSDKLSIENCNVEVGARLSLYKCGHICTRGPPERHTIGFIRNIFVRLGIEKFHAYKDYKKFFPDWDIVPHSDMSSSVYWAWVLCQFNAQFAAYYEKEEADIPASWTLYTKEDAIDSLPILDNS</sequence>
<gene>
    <name evidence="1" type="ORF">KP79_PYT06887</name>
</gene>
<dbReference type="AlphaFoldDB" id="A0A210QUR9"/>
<proteinExistence type="predicted"/>
<organism evidence="1 2">
    <name type="scientific">Mizuhopecten yessoensis</name>
    <name type="common">Japanese scallop</name>
    <name type="synonym">Patinopecten yessoensis</name>
    <dbReference type="NCBI Taxonomy" id="6573"/>
    <lineage>
        <taxon>Eukaryota</taxon>
        <taxon>Metazoa</taxon>
        <taxon>Spiralia</taxon>
        <taxon>Lophotrochozoa</taxon>
        <taxon>Mollusca</taxon>
        <taxon>Bivalvia</taxon>
        <taxon>Autobranchia</taxon>
        <taxon>Pteriomorphia</taxon>
        <taxon>Pectinida</taxon>
        <taxon>Pectinoidea</taxon>
        <taxon>Pectinidae</taxon>
        <taxon>Mizuhopecten</taxon>
    </lineage>
</organism>